<dbReference type="RefSeq" id="WP_309770018.1">
    <property type="nucleotide sequence ID" value="NZ_JAVIZC010000001.1"/>
</dbReference>
<protein>
    <submittedName>
        <fullName evidence="2">Uncharacterized protein</fullName>
    </submittedName>
</protein>
<evidence type="ECO:0000313" key="3">
    <source>
        <dbReference type="Proteomes" id="UP001255601"/>
    </source>
</evidence>
<sequence length="193" mass="21342">MMGADRERTLWWISFISLPALVVLAFSLNAWRSVQEYQRRTEIEIVGNARDRMYAGALWQVEAARLLGDGKDTPLRLPGERRLVILRLSATAVKDIGEDWSQCQISLVDDQGRRWLPLDVTLANNVSRELDPKATPINGCGIVSLTPLSKGENTLIEEKFLVPAPVAGQLSARISFSPSRPAALSIPLHLGSQ</sequence>
<gene>
    <name evidence="2" type="ORF">QE369_001256</name>
</gene>
<evidence type="ECO:0000313" key="2">
    <source>
        <dbReference type="EMBL" id="MDR6101078.1"/>
    </source>
</evidence>
<accession>A0AAJ2ES35</accession>
<dbReference type="AlphaFoldDB" id="A0AAJ2ES35"/>
<reference evidence="2" key="1">
    <citation type="submission" date="2023-08" db="EMBL/GenBank/DDBJ databases">
        <title>Functional and genomic diversity of the sorghum phyllosphere microbiome.</title>
        <authorList>
            <person name="Shade A."/>
        </authorList>
    </citation>
    <scope>NUCLEOTIDE SEQUENCE</scope>
    <source>
        <strain evidence="2">SORGH_AS_0974</strain>
    </source>
</reference>
<keyword evidence="1" id="KW-1133">Transmembrane helix</keyword>
<proteinExistence type="predicted"/>
<name>A0AAJ2ES35_9HYPH</name>
<evidence type="ECO:0000256" key="1">
    <source>
        <dbReference type="SAM" id="Phobius"/>
    </source>
</evidence>
<dbReference type="Proteomes" id="UP001255601">
    <property type="component" value="Unassembled WGS sequence"/>
</dbReference>
<feature type="transmembrane region" description="Helical" evidence="1">
    <location>
        <begin position="12"/>
        <end position="31"/>
    </location>
</feature>
<dbReference type="EMBL" id="JAVIZC010000001">
    <property type="protein sequence ID" value="MDR6101078.1"/>
    <property type="molecule type" value="Genomic_DNA"/>
</dbReference>
<keyword evidence="1" id="KW-0472">Membrane</keyword>
<comment type="caution">
    <text evidence="2">The sequence shown here is derived from an EMBL/GenBank/DDBJ whole genome shotgun (WGS) entry which is preliminary data.</text>
</comment>
<organism evidence="2 3">
    <name type="scientific">Agrobacterium larrymoorei</name>
    <dbReference type="NCBI Taxonomy" id="160699"/>
    <lineage>
        <taxon>Bacteria</taxon>
        <taxon>Pseudomonadati</taxon>
        <taxon>Pseudomonadota</taxon>
        <taxon>Alphaproteobacteria</taxon>
        <taxon>Hyphomicrobiales</taxon>
        <taxon>Rhizobiaceae</taxon>
        <taxon>Rhizobium/Agrobacterium group</taxon>
        <taxon>Agrobacterium</taxon>
    </lineage>
</organism>
<keyword evidence="1" id="KW-0812">Transmembrane</keyword>